<evidence type="ECO:0000256" key="1">
    <source>
        <dbReference type="ARBA" id="ARBA00022723"/>
    </source>
</evidence>
<evidence type="ECO:0000313" key="7">
    <source>
        <dbReference type="Proteomes" id="UP000196573"/>
    </source>
</evidence>
<evidence type="ECO:0000259" key="5">
    <source>
        <dbReference type="PROSITE" id="PS50145"/>
    </source>
</evidence>
<keyword evidence="4" id="KW-0812">Transmembrane</keyword>
<dbReference type="PROSITE" id="PS50145">
    <property type="entry name" value="ZF_TRAF"/>
    <property type="match status" value="1"/>
</dbReference>
<dbReference type="Proteomes" id="UP000196573">
    <property type="component" value="Unassembled WGS sequence"/>
</dbReference>
<protein>
    <submittedName>
        <fullName evidence="6">TRAF-type zinc finger</fullName>
    </submittedName>
</protein>
<dbReference type="OrthoDB" id="9815903at2"/>
<evidence type="ECO:0000313" key="6">
    <source>
        <dbReference type="EMBL" id="SMA50166.1"/>
    </source>
</evidence>
<feature type="transmembrane region" description="Helical" evidence="4">
    <location>
        <begin position="12"/>
        <end position="31"/>
    </location>
</feature>
<keyword evidence="1" id="KW-0479">Metal-binding</keyword>
<evidence type="ECO:0000256" key="4">
    <source>
        <dbReference type="SAM" id="Phobius"/>
    </source>
</evidence>
<dbReference type="InterPro" id="IPR013083">
    <property type="entry name" value="Znf_RING/FYVE/PHD"/>
</dbReference>
<reference evidence="6 7" key="1">
    <citation type="submission" date="2017-03" db="EMBL/GenBank/DDBJ databases">
        <authorList>
            <person name="Afonso C.L."/>
            <person name="Miller P.J."/>
            <person name="Scott M.A."/>
            <person name="Spackman E."/>
            <person name="Goraichik I."/>
            <person name="Dimitrov K.M."/>
            <person name="Suarez D.L."/>
            <person name="Swayne D.E."/>
        </authorList>
    </citation>
    <scope>NUCLEOTIDE SEQUENCE [LARGE SCALE GENOMIC DNA]</scope>
    <source>
        <strain evidence="6">SB41UT1</strain>
    </source>
</reference>
<name>A0A1X7APF4_9GAMM</name>
<keyword evidence="7" id="KW-1185">Reference proteome</keyword>
<keyword evidence="4" id="KW-0472">Membrane</keyword>
<evidence type="ECO:0000256" key="3">
    <source>
        <dbReference type="ARBA" id="ARBA00022833"/>
    </source>
</evidence>
<dbReference type="AlphaFoldDB" id="A0A1X7APF4"/>
<dbReference type="InterPro" id="IPR001293">
    <property type="entry name" value="Znf_TRAF"/>
</dbReference>
<dbReference type="RefSeq" id="WP_133060589.1">
    <property type="nucleotide sequence ID" value="NZ_CBCSCN010000013.1"/>
</dbReference>
<dbReference type="Pfam" id="PF02176">
    <property type="entry name" value="zf-TRAF"/>
    <property type="match status" value="1"/>
</dbReference>
<proteinExistence type="predicted"/>
<feature type="domain" description="TRAF-type" evidence="5">
    <location>
        <begin position="197"/>
        <end position="248"/>
    </location>
</feature>
<dbReference type="EMBL" id="FWPT01000011">
    <property type="protein sequence ID" value="SMA50166.1"/>
    <property type="molecule type" value="Genomic_DNA"/>
</dbReference>
<sequence length="870" mass="97044">MSKTIKGLKPSFTNALFVIICITAGLGLAGFSHDLKAGRKGLTLDGHLGIYRHNLDHLSTTSIPGTGTPVAPLGECLFCKNVPAKSPLHCSSCTAYACKECFADYKKHKGSNLTCPQCDKSIVSATTQSSESTNHDDEVDFYLKAPEDTIEAHEVRYTLMNGWSESLGSIDVLCDNEGCSWTVKYGNGEGKNSYKQHVAECEYQDIDCPQGCGAQVTRNSLDIHSDICGKASVSCTECKGSILRDEMEQHCSSNDCKVQKAAQLLGRISLDSSDIYTVMKEVLTVQNELVTSMHNQIQGLEAEKTKLIARVDDQARQLHLSSSLAHWEGGQFISINLHGEPGTPLPKLPKVYYSEPFLIDGNIHGTARLVLAIIYHGSGELSLDPPHTADVYMLGDQALLDRVTEQQESVEVELVFLSPSREDAIPPAFMTLHLNRSNYQMTADAPNTGQISKPGFYPMSYSNHSRYKQWLMADEHIRSRAASVFVKNRKSGSHSQDHLAVTPAAGLSLRYKSSPVTVLPSALHLLIDQKDIFNGGQITYPLLIDERKYMMSVEADLASHIRIKFQYMGAPDDRPDVVYGKMQATTINNGIPFTDPPLSINLNTEHVLLGKLRGDQPFSQVVFIFKSMGSDNRLGLTEIAQDDRPLSAAHQNSNIQLKSMLLEMQGNFQQREQMQDRRIDRRDERLHQFLRAQHKHHNLPFGSAGTNPDAKTIQWTIPEMQLCMDSKLQKFSTTTARLGNMDYWLDFVRQDDSMYGMFLRAAPKSWHTEGQPSFFNKLSFTFQQNPQTERSINVGNPGFIHDSNTWRGIIDRGHGWQRLIGVSADSARIVTDAEGKLVVQLQFVKEQRPAGRRRIIRGVVEDERSLLINP</sequence>
<keyword evidence="2" id="KW-0863">Zinc-finger</keyword>
<organism evidence="6 7">
    <name type="scientific">Parendozoicomonas haliclonae</name>
    <dbReference type="NCBI Taxonomy" id="1960125"/>
    <lineage>
        <taxon>Bacteria</taxon>
        <taxon>Pseudomonadati</taxon>
        <taxon>Pseudomonadota</taxon>
        <taxon>Gammaproteobacteria</taxon>
        <taxon>Oceanospirillales</taxon>
        <taxon>Endozoicomonadaceae</taxon>
        <taxon>Parendozoicomonas</taxon>
    </lineage>
</organism>
<dbReference type="SUPFAM" id="SSF49599">
    <property type="entry name" value="TRAF domain-like"/>
    <property type="match status" value="1"/>
</dbReference>
<dbReference type="Gene3D" id="3.30.40.10">
    <property type="entry name" value="Zinc/RING finger domain, C3HC4 (zinc finger)"/>
    <property type="match status" value="1"/>
</dbReference>
<evidence type="ECO:0000256" key="2">
    <source>
        <dbReference type="ARBA" id="ARBA00022771"/>
    </source>
</evidence>
<keyword evidence="4" id="KW-1133">Transmembrane helix</keyword>
<dbReference type="GO" id="GO:0008270">
    <property type="term" value="F:zinc ion binding"/>
    <property type="evidence" value="ECO:0007669"/>
    <property type="project" value="UniProtKB-KW"/>
</dbReference>
<keyword evidence="3" id="KW-0862">Zinc</keyword>
<gene>
    <name evidence="6" type="ORF">EHSB41UT_03957</name>
</gene>
<accession>A0A1X7APF4</accession>